<reference evidence="1 2" key="1">
    <citation type="submission" date="2015-01" db="EMBL/GenBank/DDBJ databases">
        <title>Evolution of Trichinella species and genotypes.</title>
        <authorList>
            <person name="Korhonen P.K."/>
            <person name="Edoardo P."/>
            <person name="Giuseppe L.R."/>
            <person name="Gasser R.B."/>
        </authorList>
    </citation>
    <scope>NUCLEOTIDE SEQUENCE [LARGE SCALE GENOMIC DNA]</scope>
    <source>
        <strain evidence="1">ISS1980</strain>
    </source>
</reference>
<evidence type="ECO:0000313" key="2">
    <source>
        <dbReference type="Proteomes" id="UP000054843"/>
    </source>
</evidence>
<dbReference type="STRING" id="268474.A0A0V1MWV8"/>
<evidence type="ECO:0000313" key="1">
    <source>
        <dbReference type="EMBL" id="KRZ76228.1"/>
    </source>
</evidence>
<name>A0A0V1MWV8_9BILA</name>
<proteinExistence type="predicted"/>
<keyword evidence="2" id="KW-1185">Reference proteome</keyword>
<dbReference type="Proteomes" id="UP000054843">
    <property type="component" value="Unassembled WGS sequence"/>
</dbReference>
<dbReference type="EMBL" id="JYDO01000030">
    <property type="protein sequence ID" value="KRZ76228.1"/>
    <property type="molecule type" value="Genomic_DNA"/>
</dbReference>
<accession>A0A0V1MWV8</accession>
<protein>
    <submittedName>
        <fullName evidence="1">Uncharacterized protein</fullName>
    </submittedName>
</protein>
<gene>
    <name evidence="1" type="ORF">T10_13054</name>
</gene>
<sequence length="419" mass="48268">MALFTCLNDSCIRREENFSIYSTDQSRFQENSCNAVESIVANSFINCAVGGKKISFEFTFVLTIVHLINFNQISAENKCKNTFQIFLDCTEERIQKNNLHEELEAELKTDFATLSKQCFAWNQEFKNKNLCRLNKNTLDALATRRSSKSSSTISKSLQTEQIILNTFFQRDSKIQQCIRRKLFDSFPNFINQCYKSRLQNYHIMPEKLPDIDFITSNNTLAIRSNYRTRMFIYANIAECAFDNLQHSQATAECFAKQLPRMYNRHCIKLLAGCLQHAMSKTNLQCIYTFDKTKNALCPCAAIQRSLIVENLVATNNLLNDNLPTTTCRSRTTEIIKTYLPVVEDAFEKCAGVHLPVRENLLNVCKQNTPEMIRRDSMRSFVVAMSFFQTVIDRFDRFCQAECPHQPLLDYAVSAGLKPL</sequence>
<dbReference type="OrthoDB" id="5915257at2759"/>
<dbReference type="AlphaFoldDB" id="A0A0V1MWV8"/>
<organism evidence="1 2">
    <name type="scientific">Trichinella papuae</name>
    <dbReference type="NCBI Taxonomy" id="268474"/>
    <lineage>
        <taxon>Eukaryota</taxon>
        <taxon>Metazoa</taxon>
        <taxon>Ecdysozoa</taxon>
        <taxon>Nematoda</taxon>
        <taxon>Enoplea</taxon>
        <taxon>Dorylaimia</taxon>
        <taxon>Trichinellida</taxon>
        <taxon>Trichinellidae</taxon>
        <taxon>Trichinella</taxon>
    </lineage>
</organism>
<comment type="caution">
    <text evidence="1">The sequence shown here is derived from an EMBL/GenBank/DDBJ whole genome shotgun (WGS) entry which is preliminary data.</text>
</comment>